<evidence type="ECO:0000313" key="1">
    <source>
        <dbReference type="EMBL" id="GBN62293.1"/>
    </source>
</evidence>
<organism evidence="1 2">
    <name type="scientific">Araneus ventricosus</name>
    <name type="common">Orbweaver spider</name>
    <name type="synonym">Epeira ventricosa</name>
    <dbReference type="NCBI Taxonomy" id="182803"/>
    <lineage>
        <taxon>Eukaryota</taxon>
        <taxon>Metazoa</taxon>
        <taxon>Ecdysozoa</taxon>
        <taxon>Arthropoda</taxon>
        <taxon>Chelicerata</taxon>
        <taxon>Arachnida</taxon>
        <taxon>Araneae</taxon>
        <taxon>Araneomorphae</taxon>
        <taxon>Entelegynae</taxon>
        <taxon>Araneoidea</taxon>
        <taxon>Araneidae</taxon>
        <taxon>Araneus</taxon>
    </lineage>
</organism>
<dbReference type="Proteomes" id="UP000499080">
    <property type="component" value="Unassembled WGS sequence"/>
</dbReference>
<proteinExistence type="predicted"/>
<name>A0A4Y2QG46_ARAVE</name>
<dbReference type="EMBL" id="BGPR01013798">
    <property type="protein sequence ID" value="GBN62293.1"/>
    <property type="molecule type" value="Genomic_DNA"/>
</dbReference>
<evidence type="ECO:0000313" key="2">
    <source>
        <dbReference type="Proteomes" id="UP000499080"/>
    </source>
</evidence>
<feature type="non-terminal residue" evidence="1">
    <location>
        <position position="1"/>
    </location>
</feature>
<accession>A0A4Y2QG46</accession>
<feature type="non-terminal residue" evidence="1">
    <location>
        <position position="14"/>
    </location>
</feature>
<keyword evidence="2" id="KW-1185">Reference proteome</keyword>
<reference evidence="1 2" key="1">
    <citation type="journal article" date="2019" name="Sci. Rep.">
        <title>Orb-weaving spider Araneus ventricosus genome elucidates the spidroin gene catalogue.</title>
        <authorList>
            <person name="Kono N."/>
            <person name="Nakamura H."/>
            <person name="Ohtoshi R."/>
            <person name="Moran D.A.P."/>
            <person name="Shinohara A."/>
            <person name="Yoshida Y."/>
            <person name="Fujiwara M."/>
            <person name="Mori M."/>
            <person name="Tomita M."/>
            <person name="Arakawa K."/>
        </authorList>
    </citation>
    <scope>NUCLEOTIDE SEQUENCE [LARGE SCALE GENOMIC DNA]</scope>
</reference>
<sequence length="14" mass="1522">HAVICMSTIVFTIS</sequence>
<gene>
    <name evidence="1" type="ORF">AVEN_36304_1</name>
</gene>
<protein>
    <submittedName>
        <fullName evidence="1">Uncharacterized protein</fullName>
    </submittedName>
</protein>
<comment type="caution">
    <text evidence="1">The sequence shown here is derived from an EMBL/GenBank/DDBJ whole genome shotgun (WGS) entry which is preliminary data.</text>
</comment>